<proteinExistence type="predicted"/>
<reference evidence="2 3" key="1">
    <citation type="submission" date="2021-04" db="EMBL/GenBank/DDBJ databases">
        <authorList>
            <person name="Bliznina A."/>
        </authorList>
    </citation>
    <scope>NUCLEOTIDE SEQUENCE [LARGE SCALE GENOMIC DNA]</scope>
</reference>
<dbReference type="EMBL" id="OU015567">
    <property type="protein sequence ID" value="CAG5113628.1"/>
    <property type="molecule type" value="Genomic_DNA"/>
</dbReference>
<keyword evidence="3" id="KW-1185">Reference proteome</keyword>
<protein>
    <submittedName>
        <fullName evidence="2">Oidioi.mRNA.OKI2018_I69.chr2.g7718.t1.cds</fullName>
    </submittedName>
</protein>
<sequence>MVQRISARLSKKDPNNGKLTHQRPGQARSRAGANRSRYAKLEDTINNVTKSLESTRIDKESKKAEEPSTDENNRYSLADISVIQETQPEEMNKRKRARKAVKALFDSDDEAPAAAPKSYATRSTKRASPPRSKPKLVISKVLAPDTPEMERKSRVAGRENLPGPRYIPESDEEMT</sequence>
<feature type="compositionally biased region" description="Basic and acidic residues" evidence="1">
    <location>
        <begin position="53"/>
        <end position="66"/>
    </location>
</feature>
<name>A0ABN7T7K4_OIKDI</name>
<accession>A0ABN7T7K4</accession>
<evidence type="ECO:0000256" key="1">
    <source>
        <dbReference type="SAM" id="MobiDB-lite"/>
    </source>
</evidence>
<dbReference type="Proteomes" id="UP001158576">
    <property type="component" value="Chromosome 2"/>
</dbReference>
<organism evidence="2 3">
    <name type="scientific">Oikopleura dioica</name>
    <name type="common">Tunicate</name>
    <dbReference type="NCBI Taxonomy" id="34765"/>
    <lineage>
        <taxon>Eukaryota</taxon>
        <taxon>Metazoa</taxon>
        <taxon>Chordata</taxon>
        <taxon>Tunicata</taxon>
        <taxon>Appendicularia</taxon>
        <taxon>Copelata</taxon>
        <taxon>Oikopleuridae</taxon>
        <taxon>Oikopleura</taxon>
    </lineage>
</organism>
<feature type="compositionally biased region" description="Basic and acidic residues" evidence="1">
    <location>
        <begin position="148"/>
        <end position="157"/>
    </location>
</feature>
<evidence type="ECO:0000313" key="2">
    <source>
        <dbReference type="EMBL" id="CAG5113628.1"/>
    </source>
</evidence>
<gene>
    <name evidence="2" type="ORF">OKIOD_LOCUS16483</name>
</gene>
<evidence type="ECO:0000313" key="3">
    <source>
        <dbReference type="Proteomes" id="UP001158576"/>
    </source>
</evidence>
<feature type="region of interest" description="Disordered" evidence="1">
    <location>
        <begin position="1"/>
        <end position="175"/>
    </location>
</feature>